<proteinExistence type="predicted"/>
<dbReference type="AlphaFoldDB" id="A0A131YL66"/>
<feature type="chain" id="PRO_5007285470" description="Transmembrane protein" evidence="3">
    <location>
        <begin position="25"/>
        <end position="590"/>
    </location>
</feature>
<reference evidence="4" key="1">
    <citation type="journal article" date="2016" name="Ticks Tick Borne Dis.">
        <title>De novo assembly and annotation of the salivary gland transcriptome of Rhipicephalus appendiculatus male and female ticks during blood feeding.</title>
        <authorList>
            <person name="de Castro M.H."/>
            <person name="de Klerk D."/>
            <person name="Pienaar R."/>
            <person name="Latif A.A."/>
            <person name="Rees D.J."/>
            <person name="Mans B.J."/>
        </authorList>
    </citation>
    <scope>NUCLEOTIDE SEQUENCE</scope>
    <source>
        <tissue evidence="4">Salivary glands</tissue>
    </source>
</reference>
<evidence type="ECO:0000256" key="3">
    <source>
        <dbReference type="SAM" id="SignalP"/>
    </source>
</evidence>
<accession>A0A131YL66</accession>
<keyword evidence="3" id="KW-0732">Signal</keyword>
<feature type="compositionally biased region" description="Pro residues" evidence="1">
    <location>
        <begin position="103"/>
        <end position="126"/>
    </location>
</feature>
<feature type="compositionally biased region" description="Polar residues" evidence="1">
    <location>
        <begin position="47"/>
        <end position="64"/>
    </location>
</feature>
<sequence length="590" mass="63398">MSVCAQSVVAALLILTLVVSSTGAQLQPQASAGSGDGASQGQEPPLQVQQSDTASQPGDQQSRVAAQEYPLAQQPGVVVDQSSGAANPSVQIPEGVYGREEYPAPPTDDWVPPPGYVRYPVPPPAEQPQGNRQYDESQTNRQVPAGPYWDARANEAFQAWFAAQRQKQQPMPLPYMFNYYPNSLSNVPEGYAPYRPGAGRRSTLLDKKYVAPVKGSYSNSRGEAAVGWPRDALVPFPSQILRGEPGHLVAGLPSVEDHASLETGGAAANNKSVISRMAREDHNDTSLVHLRKHSPRPPDLSASGNVGPNNFAGGNVGPGNVPFGSFLPDSVVRTLGNISSKGIPANIAAGASGDMGTLPAFLLPPKQVIHAGNNLTFFYFQLDNSTLKSNPGYRVLRNQANAQASGGEKAADEHSGEHHEEDHGQDHHAVDHHHPEGHAETSDHGADSGDQHGAHPATTEQSSGSTLSRSQRSVDDGTFLGKLSEWACLGRTVDGETVYCDSVLDYARLLAVIGTAALVVTVAFVFVIHSMAKKRDDDEKKVRADMAADEEERVPLKAEDCDHIECDFRDDSPRRLFVQILKRDMLKQQK</sequence>
<feature type="compositionally biased region" description="Low complexity" evidence="1">
    <location>
        <begin position="29"/>
        <end position="42"/>
    </location>
</feature>
<feature type="compositionally biased region" description="Basic and acidic residues" evidence="1">
    <location>
        <begin position="409"/>
        <end position="453"/>
    </location>
</feature>
<evidence type="ECO:0000313" key="4">
    <source>
        <dbReference type="EMBL" id="JAP79275.1"/>
    </source>
</evidence>
<feature type="compositionally biased region" description="Low complexity" evidence="1">
    <location>
        <begin position="461"/>
        <end position="471"/>
    </location>
</feature>
<evidence type="ECO:0008006" key="5">
    <source>
        <dbReference type="Google" id="ProtNLM"/>
    </source>
</evidence>
<evidence type="ECO:0000256" key="2">
    <source>
        <dbReference type="SAM" id="Phobius"/>
    </source>
</evidence>
<feature type="compositionally biased region" description="Polar residues" evidence="1">
    <location>
        <begin position="128"/>
        <end position="142"/>
    </location>
</feature>
<name>A0A131YL66_RHIAP</name>
<organism evidence="4">
    <name type="scientific">Rhipicephalus appendiculatus</name>
    <name type="common">Brown ear tick</name>
    <dbReference type="NCBI Taxonomy" id="34631"/>
    <lineage>
        <taxon>Eukaryota</taxon>
        <taxon>Metazoa</taxon>
        <taxon>Ecdysozoa</taxon>
        <taxon>Arthropoda</taxon>
        <taxon>Chelicerata</taxon>
        <taxon>Arachnida</taxon>
        <taxon>Acari</taxon>
        <taxon>Parasitiformes</taxon>
        <taxon>Ixodida</taxon>
        <taxon>Ixodoidea</taxon>
        <taxon>Ixodidae</taxon>
        <taxon>Rhipicephalinae</taxon>
        <taxon>Rhipicephalus</taxon>
        <taxon>Rhipicephalus</taxon>
    </lineage>
</organism>
<keyword evidence="2" id="KW-0472">Membrane</keyword>
<feature type="region of interest" description="Disordered" evidence="1">
    <location>
        <begin position="401"/>
        <end position="472"/>
    </location>
</feature>
<feature type="transmembrane region" description="Helical" evidence="2">
    <location>
        <begin position="506"/>
        <end position="528"/>
    </location>
</feature>
<feature type="region of interest" description="Disordered" evidence="1">
    <location>
        <begin position="27"/>
        <end position="64"/>
    </location>
</feature>
<feature type="region of interest" description="Disordered" evidence="1">
    <location>
        <begin position="97"/>
        <end position="145"/>
    </location>
</feature>
<protein>
    <recommendedName>
        <fullName evidence="5">Transmembrane protein</fullName>
    </recommendedName>
</protein>
<evidence type="ECO:0000256" key="1">
    <source>
        <dbReference type="SAM" id="MobiDB-lite"/>
    </source>
</evidence>
<feature type="signal peptide" evidence="3">
    <location>
        <begin position="1"/>
        <end position="24"/>
    </location>
</feature>
<keyword evidence="2" id="KW-0812">Transmembrane</keyword>
<keyword evidence="2" id="KW-1133">Transmembrane helix</keyword>
<dbReference type="EMBL" id="GEDV01009282">
    <property type="protein sequence ID" value="JAP79275.1"/>
    <property type="molecule type" value="Transcribed_RNA"/>
</dbReference>